<gene>
    <name evidence="2" type="ORF">F0919_03620</name>
</gene>
<evidence type="ECO:0000313" key="3">
    <source>
        <dbReference type="Proteomes" id="UP000323632"/>
    </source>
</evidence>
<protein>
    <recommendedName>
        <fullName evidence="4">DUF4252 domain-containing protein</fullName>
    </recommendedName>
</protein>
<keyword evidence="1" id="KW-0732">Signal</keyword>
<organism evidence="2 3">
    <name type="scientific">Taibaiella lutea</name>
    <dbReference type="NCBI Taxonomy" id="2608001"/>
    <lineage>
        <taxon>Bacteria</taxon>
        <taxon>Pseudomonadati</taxon>
        <taxon>Bacteroidota</taxon>
        <taxon>Chitinophagia</taxon>
        <taxon>Chitinophagales</taxon>
        <taxon>Chitinophagaceae</taxon>
        <taxon>Taibaiella</taxon>
    </lineage>
</organism>
<dbReference type="Proteomes" id="UP000323632">
    <property type="component" value="Unassembled WGS sequence"/>
</dbReference>
<dbReference type="EMBL" id="VWSH01000001">
    <property type="protein sequence ID" value="KAA5536771.1"/>
    <property type="molecule type" value="Genomic_DNA"/>
</dbReference>
<reference evidence="2 3" key="1">
    <citation type="submission" date="2019-09" db="EMBL/GenBank/DDBJ databases">
        <title>Genome sequence and assembly of Taibaiella sp.</title>
        <authorList>
            <person name="Chhetri G."/>
        </authorList>
    </citation>
    <scope>NUCLEOTIDE SEQUENCE [LARGE SCALE GENOMIC DNA]</scope>
    <source>
        <strain evidence="2 3">KVB11</strain>
    </source>
</reference>
<feature type="signal peptide" evidence="1">
    <location>
        <begin position="1"/>
        <end position="21"/>
    </location>
</feature>
<name>A0A5M6CNI5_9BACT</name>
<evidence type="ECO:0008006" key="4">
    <source>
        <dbReference type="Google" id="ProtNLM"/>
    </source>
</evidence>
<evidence type="ECO:0000313" key="2">
    <source>
        <dbReference type="EMBL" id="KAA5536771.1"/>
    </source>
</evidence>
<sequence length="176" mass="19855">MKHLLFLLCFSLCIGVCNTHAQQSSTNIFSTEIKSQGEEMARLFLKKDYKTFSAYTYPKIKEMMGGEQGEVKALTELMGNMEADGFAMLSLKIGEPHAIIKQGDELQCVVPQTIEMNTPKGKIVSETYLIAISMDNGKKWFFIDTSTTDIDEMRKVLTNLSKELIIPEKKKTLIND</sequence>
<keyword evidence="3" id="KW-1185">Reference proteome</keyword>
<proteinExistence type="predicted"/>
<accession>A0A5M6CNI5</accession>
<dbReference type="AlphaFoldDB" id="A0A5M6CNI5"/>
<dbReference type="RefSeq" id="WP_150031348.1">
    <property type="nucleotide sequence ID" value="NZ_VWSH01000001.1"/>
</dbReference>
<comment type="caution">
    <text evidence="2">The sequence shown here is derived from an EMBL/GenBank/DDBJ whole genome shotgun (WGS) entry which is preliminary data.</text>
</comment>
<evidence type="ECO:0000256" key="1">
    <source>
        <dbReference type="SAM" id="SignalP"/>
    </source>
</evidence>
<feature type="chain" id="PRO_5024393709" description="DUF4252 domain-containing protein" evidence="1">
    <location>
        <begin position="22"/>
        <end position="176"/>
    </location>
</feature>